<keyword evidence="4" id="KW-1185">Reference proteome</keyword>
<dbReference type="AlphaFoldDB" id="A0ABD2YT92"/>
<dbReference type="Pfam" id="PF10151">
    <property type="entry name" value="TMEM214"/>
    <property type="match status" value="1"/>
</dbReference>
<keyword evidence="2" id="KW-1133">Transmembrane helix</keyword>
<comment type="caution">
    <text evidence="3">The sequence shown here is derived from an EMBL/GenBank/DDBJ whole genome shotgun (WGS) entry which is preliminary data.</text>
</comment>
<proteinExistence type="predicted"/>
<keyword evidence="2" id="KW-0812">Transmembrane</keyword>
<reference evidence="3 4" key="1">
    <citation type="submission" date="2024-11" db="EMBL/GenBank/DDBJ databases">
        <title>A near-complete genome assembly of Cinchona calisaya.</title>
        <authorList>
            <person name="Lian D.C."/>
            <person name="Zhao X.W."/>
            <person name="Wei L."/>
        </authorList>
    </citation>
    <scope>NUCLEOTIDE SEQUENCE [LARGE SCALE GENOMIC DNA]</scope>
    <source>
        <tissue evidence="3">Nenye</tissue>
    </source>
</reference>
<dbReference type="PANTHER" id="PTHR13448:SF14">
    <property type="entry name" value="F26K24.17 PROTEIN"/>
    <property type="match status" value="1"/>
</dbReference>
<dbReference type="EMBL" id="JBJUIK010000012">
    <property type="protein sequence ID" value="KAL3510552.1"/>
    <property type="molecule type" value="Genomic_DNA"/>
</dbReference>
<feature type="transmembrane region" description="Helical" evidence="2">
    <location>
        <begin position="544"/>
        <end position="565"/>
    </location>
</feature>
<feature type="region of interest" description="Disordered" evidence="1">
    <location>
        <begin position="87"/>
        <end position="123"/>
    </location>
</feature>
<dbReference type="Proteomes" id="UP001630127">
    <property type="component" value="Unassembled WGS sequence"/>
</dbReference>
<keyword evidence="2" id="KW-0472">Membrane</keyword>
<dbReference type="PANTHER" id="PTHR13448">
    <property type="entry name" value="TRANSMEMBRANE PROTEIN 214"/>
    <property type="match status" value="1"/>
</dbReference>
<protein>
    <recommendedName>
        <fullName evidence="5">Transmembrane protein</fullName>
    </recommendedName>
</protein>
<sequence>MEEKSNAIFDDENTGGWQQVTYAKKKQQKNNIKKNLGTTKLSCDPNINNDNKTSNVFESLEKYSAERRKNIEAREASKVFEDGEKLVVKSSNHRPENGGSGKSKKYGAVEEKEKKKKEKKDTKKTNMTVAEAAVKIDANDLASFLADISASYASQQDTQLTRFADYFGRAFSAVSSAMFPWLKLLKESNVDTIADIPICHIKQDVYKTSADWIIQHSSESLESIVLWSLDNILADLTVQQARPKGLKKGVQNISSKSQVAMFLVISMILRQKPDIMINLLPILTANSKYHGQNKLPVYIWMIIQASQGDLTVGLYLWTHYILPILGAGGKSSSNPQTRDLVLQLVERILSRPNAYKTLVNGAVRKGERLVPPFALYFLLHVTFPASSTHIKATERLETIYPTLVYVALAGTPRSKSIKQLSLQIQDLAMKATEEGNPKLSQEANKLLLWCLTQNPECYKEWENTYANKLETSVGILRKLKERWSELGSKLASVNDLRDTLKSFRQKNEKALRGGMDPARQALFEEADKISRGILKKIFFDQNRWLIIKFLAFIPIILAFAVTYGYKEYSRRF</sequence>
<name>A0ABD2YT92_9GENT</name>
<evidence type="ECO:0008006" key="5">
    <source>
        <dbReference type="Google" id="ProtNLM"/>
    </source>
</evidence>
<evidence type="ECO:0000256" key="1">
    <source>
        <dbReference type="SAM" id="MobiDB-lite"/>
    </source>
</evidence>
<evidence type="ECO:0000313" key="4">
    <source>
        <dbReference type="Proteomes" id="UP001630127"/>
    </source>
</evidence>
<organism evidence="3 4">
    <name type="scientific">Cinchona calisaya</name>
    <dbReference type="NCBI Taxonomy" id="153742"/>
    <lineage>
        <taxon>Eukaryota</taxon>
        <taxon>Viridiplantae</taxon>
        <taxon>Streptophyta</taxon>
        <taxon>Embryophyta</taxon>
        <taxon>Tracheophyta</taxon>
        <taxon>Spermatophyta</taxon>
        <taxon>Magnoliopsida</taxon>
        <taxon>eudicotyledons</taxon>
        <taxon>Gunneridae</taxon>
        <taxon>Pentapetalae</taxon>
        <taxon>asterids</taxon>
        <taxon>lamiids</taxon>
        <taxon>Gentianales</taxon>
        <taxon>Rubiaceae</taxon>
        <taxon>Cinchonoideae</taxon>
        <taxon>Cinchoneae</taxon>
        <taxon>Cinchona</taxon>
    </lineage>
</organism>
<evidence type="ECO:0000256" key="2">
    <source>
        <dbReference type="SAM" id="Phobius"/>
    </source>
</evidence>
<gene>
    <name evidence="3" type="ORF">ACH5RR_029953</name>
</gene>
<evidence type="ECO:0000313" key="3">
    <source>
        <dbReference type="EMBL" id="KAL3510552.1"/>
    </source>
</evidence>
<dbReference type="InterPro" id="IPR019308">
    <property type="entry name" value="TMEM214"/>
</dbReference>
<feature type="compositionally biased region" description="Basic and acidic residues" evidence="1">
    <location>
        <begin position="107"/>
        <end position="123"/>
    </location>
</feature>
<accession>A0ABD2YT92</accession>